<protein>
    <submittedName>
        <fullName evidence="1">Uncharacterized protein</fullName>
    </submittedName>
</protein>
<sequence>MGKNIEYGNIYEIKLPNAKYVYICWIEECSFAVFDYYSEKPIDSIEKLQSKGFKIFKEGKETAIRKKIWKLVGHIDLKKENIEWPDLASYRVWDVESSIENSRVMRKGNLVNVQRERFLELVEKGYIYGFFDKPENFERWLVEHIEDYPKNVKW</sequence>
<proteinExistence type="predicted"/>
<name>A0A3A1YD50_9FLAO</name>
<gene>
    <name evidence="1" type="ORF">CKY20_10880</name>
</gene>
<evidence type="ECO:0000313" key="1">
    <source>
        <dbReference type="EMBL" id="RIY35296.1"/>
    </source>
</evidence>
<dbReference type="AlphaFoldDB" id="A0A3A1YD50"/>
<organism evidence="1 2">
    <name type="scientific">Capnocytophaga canis</name>
    <dbReference type="NCBI Taxonomy" id="1848903"/>
    <lineage>
        <taxon>Bacteria</taxon>
        <taxon>Pseudomonadati</taxon>
        <taxon>Bacteroidota</taxon>
        <taxon>Flavobacteriia</taxon>
        <taxon>Flavobacteriales</taxon>
        <taxon>Flavobacteriaceae</taxon>
        <taxon>Capnocytophaga</taxon>
    </lineage>
</organism>
<evidence type="ECO:0000313" key="2">
    <source>
        <dbReference type="Proteomes" id="UP000265497"/>
    </source>
</evidence>
<reference evidence="1 2" key="1">
    <citation type="submission" date="2017-08" db="EMBL/GenBank/DDBJ databases">
        <title>Capnocytophaga canis 17-158 assembly.</title>
        <authorList>
            <person name="Gulvik C.A."/>
        </authorList>
    </citation>
    <scope>NUCLEOTIDE SEQUENCE [LARGE SCALE GENOMIC DNA]</scope>
    <source>
        <strain evidence="1 2">17-158</strain>
    </source>
</reference>
<dbReference type="Pfam" id="PF15428">
    <property type="entry name" value="Imm26"/>
    <property type="match status" value="1"/>
</dbReference>
<dbReference type="Proteomes" id="UP000265497">
    <property type="component" value="Unassembled WGS sequence"/>
</dbReference>
<comment type="caution">
    <text evidence="1">The sequence shown here is derived from an EMBL/GenBank/DDBJ whole genome shotgun (WGS) entry which is preliminary data.</text>
</comment>
<dbReference type="InterPro" id="IPR029278">
    <property type="entry name" value="Imm26"/>
</dbReference>
<dbReference type="EMBL" id="NSDI01000014">
    <property type="protein sequence ID" value="RIY35296.1"/>
    <property type="molecule type" value="Genomic_DNA"/>
</dbReference>
<accession>A0A3A1YD50</accession>
<dbReference type="RefSeq" id="WP_119653104.1">
    <property type="nucleotide sequence ID" value="NZ_NSDI01000014.1"/>
</dbReference>